<dbReference type="GO" id="GO:0005739">
    <property type="term" value="C:mitochondrion"/>
    <property type="evidence" value="ECO:0007669"/>
    <property type="project" value="UniProtKB-SubCell"/>
</dbReference>
<evidence type="ECO:0000256" key="7">
    <source>
        <dbReference type="ARBA" id="ARBA00024799"/>
    </source>
</evidence>
<dbReference type="GO" id="GO:0005524">
    <property type="term" value="F:ATP binding"/>
    <property type="evidence" value="ECO:0007669"/>
    <property type="project" value="UniProtKB-KW"/>
</dbReference>
<dbReference type="InterPro" id="IPR004413">
    <property type="entry name" value="GatB"/>
</dbReference>
<comment type="function">
    <text evidence="7">Allows the formation of correctly charged Asn-tRNA(Asn) or Gln-tRNA(Gln) through the transamidation of misacylated Asp-tRNA(Asn) or Glu-tRNA(Gln) in organisms which lack either or both of asparaginyl-tRNA or glutaminyl-tRNA synthetases. The reaction takes place in the presence of glutamine and ATP through an activated phospho-Asp-tRNA(Asn) or phospho-Glu-tRNA(Gln).</text>
</comment>
<dbReference type="NCBIfam" id="TIGR00133">
    <property type="entry name" value="gatB"/>
    <property type="match status" value="1"/>
</dbReference>
<comment type="function">
    <text evidence="10">Allows the formation of correctly charged Gln-tRNA(Gln) through the transamidation of misacylated Glu-tRNA(Gln) in the mitochondria. The reaction takes place in the presence of glutamine and ATP through an activated gamma-phospho-Glu-tRNA(Gln).</text>
</comment>
<dbReference type="Pfam" id="PF02637">
    <property type="entry name" value="GatB_Yqey"/>
    <property type="match status" value="1"/>
</dbReference>
<evidence type="ECO:0000259" key="11">
    <source>
        <dbReference type="SMART" id="SM00845"/>
    </source>
</evidence>
<dbReference type="InterPro" id="IPR017958">
    <property type="entry name" value="Gln-tRNA_amidoTrfase_suB_CS"/>
</dbReference>
<dbReference type="Pfam" id="PF02934">
    <property type="entry name" value="GatB_N"/>
    <property type="match status" value="1"/>
</dbReference>
<comment type="subcellular location">
    <subcellularLocation>
        <location evidence="10">Mitochondrion</location>
    </subcellularLocation>
</comment>
<dbReference type="GO" id="GO:0030956">
    <property type="term" value="C:glutamyl-tRNA(Gln) amidotransferase complex"/>
    <property type="evidence" value="ECO:0007669"/>
    <property type="project" value="UniProtKB-UniRule"/>
</dbReference>
<keyword evidence="3 10" id="KW-0436">Ligase</keyword>
<dbReference type="EC" id="6.3.5.-" evidence="10"/>
<organism evidence="12 13">
    <name type="scientific">Exidia glandulosa HHB12029</name>
    <dbReference type="NCBI Taxonomy" id="1314781"/>
    <lineage>
        <taxon>Eukaryota</taxon>
        <taxon>Fungi</taxon>
        <taxon>Dikarya</taxon>
        <taxon>Basidiomycota</taxon>
        <taxon>Agaricomycotina</taxon>
        <taxon>Agaricomycetes</taxon>
        <taxon>Auriculariales</taxon>
        <taxon>Exidiaceae</taxon>
        <taxon>Exidia</taxon>
    </lineage>
</organism>
<dbReference type="OrthoDB" id="1722066at2759"/>
<accession>A0A165QVT5</accession>
<dbReference type="SUPFAM" id="SSF89095">
    <property type="entry name" value="GatB/YqeY motif"/>
    <property type="match status" value="1"/>
</dbReference>
<sequence length="501" mass="55628">MRRVSFAPHIWRRYASNYHVPGWETVIGLEVHAQLKSQAKLFSGPFSGGLDDAPNTRVSPFDAAFPGTLPIVNVQCVESAVRMALALGASVQQKSTFDRKHYFYPDLPAGYQITQKYAPIALGGFLALHKSERRVRIKQLQLEQDTGKSRSEAESSYHAIDLNRAGNALVEIVSEPDMRSAEEAADYVRTLQALIRNLGVGDAQMEDGSFRCDANISVHREGQTFGTRCEIKNLNSVKSLVVAISTEVARHVETLLAGSAVMQETRGFDEMRTQTYPLRSKEDAPDYRYLPDANLPPLLIDQGFLEHMRQTMPELPDAIEARLQRQYSLSQLTAKALAGSSTGYSINGTDVQYFERAAQYGHPTSVANWLVNELRPLLQSDFASSSISPERIGLLAELVHSGEITYASGRTVLHDMVQHPSDERPADVVARLGLQKVSNASHLEELCKRCLEELPAEVEKYRTGNERVLNKMVGYVRRLSQGTAEPAAITNMLRSLLANEK</sequence>
<evidence type="ECO:0000256" key="5">
    <source>
        <dbReference type="ARBA" id="ARBA00022840"/>
    </source>
</evidence>
<comment type="catalytic activity">
    <reaction evidence="9 10">
        <text>L-glutamyl-tRNA(Gln) + L-glutamine + ATP + H2O = L-glutaminyl-tRNA(Gln) + L-glutamate + ADP + phosphate + H(+)</text>
        <dbReference type="Rhea" id="RHEA:17521"/>
        <dbReference type="Rhea" id="RHEA-COMP:9681"/>
        <dbReference type="Rhea" id="RHEA-COMP:9684"/>
        <dbReference type="ChEBI" id="CHEBI:15377"/>
        <dbReference type="ChEBI" id="CHEBI:15378"/>
        <dbReference type="ChEBI" id="CHEBI:29985"/>
        <dbReference type="ChEBI" id="CHEBI:30616"/>
        <dbReference type="ChEBI" id="CHEBI:43474"/>
        <dbReference type="ChEBI" id="CHEBI:58359"/>
        <dbReference type="ChEBI" id="CHEBI:78520"/>
        <dbReference type="ChEBI" id="CHEBI:78521"/>
        <dbReference type="ChEBI" id="CHEBI:456216"/>
    </reaction>
</comment>
<dbReference type="Gene3D" id="1.10.150.380">
    <property type="entry name" value="GatB domain, N-terminal subdomain"/>
    <property type="match status" value="1"/>
</dbReference>
<dbReference type="InterPro" id="IPR017959">
    <property type="entry name" value="Asn/Gln-tRNA_amidoTrfase_suB/E"/>
</dbReference>
<evidence type="ECO:0000256" key="10">
    <source>
        <dbReference type="HAMAP-Rule" id="MF_03147"/>
    </source>
</evidence>
<dbReference type="PROSITE" id="PS01234">
    <property type="entry name" value="GATB"/>
    <property type="match status" value="1"/>
</dbReference>
<evidence type="ECO:0000256" key="8">
    <source>
        <dbReference type="ARBA" id="ARBA00047380"/>
    </source>
</evidence>
<dbReference type="FunCoup" id="A0A165QVT5">
    <property type="interactions" value="372"/>
</dbReference>
<dbReference type="SUPFAM" id="SSF55931">
    <property type="entry name" value="Glutamine synthetase/guanido kinase"/>
    <property type="match status" value="1"/>
</dbReference>
<name>A0A165QVT5_EXIGL</name>
<dbReference type="EMBL" id="KV425882">
    <property type="protein sequence ID" value="KZW04139.1"/>
    <property type="molecule type" value="Genomic_DNA"/>
</dbReference>
<protein>
    <recommendedName>
        <fullName evidence="10">Glutamyl-tRNA(Gln) amidotransferase subunit B, mitochondrial</fullName>
        <shortName evidence="10">Glu-AdT subunit B</shortName>
        <ecNumber evidence="10">6.3.5.-</ecNumber>
    </recommendedName>
</protein>
<feature type="domain" description="Asn/Gln amidotransferase" evidence="11">
    <location>
        <begin position="352"/>
        <end position="497"/>
    </location>
</feature>
<reference evidence="12 13" key="1">
    <citation type="journal article" date="2016" name="Mol. Biol. Evol.">
        <title>Comparative Genomics of Early-Diverging Mushroom-Forming Fungi Provides Insights into the Origins of Lignocellulose Decay Capabilities.</title>
        <authorList>
            <person name="Nagy L.G."/>
            <person name="Riley R."/>
            <person name="Tritt A."/>
            <person name="Adam C."/>
            <person name="Daum C."/>
            <person name="Floudas D."/>
            <person name="Sun H."/>
            <person name="Yadav J.S."/>
            <person name="Pangilinan J."/>
            <person name="Larsson K.H."/>
            <person name="Matsuura K."/>
            <person name="Barry K."/>
            <person name="Labutti K."/>
            <person name="Kuo R."/>
            <person name="Ohm R.A."/>
            <person name="Bhattacharya S.S."/>
            <person name="Shirouzu T."/>
            <person name="Yoshinaga Y."/>
            <person name="Martin F.M."/>
            <person name="Grigoriev I.V."/>
            <person name="Hibbett D.S."/>
        </authorList>
    </citation>
    <scope>NUCLEOTIDE SEQUENCE [LARGE SCALE GENOMIC DNA]</scope>
    <source>
        <strain evidence="12 13">HHB12029</strain>
    </source>
</reference>
<dbReference type="STRING" id="1314781.A0A165QVT5"/>
<keyword evidence="5 10" id="KW-0067">ATP-binding</keyword>
<keyword evidence="4 10" id="KW-0547">Nucleotide-binding</keyword>
<evidence type="ECO:0000256" key="4">
    <source>
        <dbReference type="ARBA" id="ARBA00022741"/>
    </source>
</evidence>
<dbReference type="InterPro" id="IPR014746">
    <property type="entry name" value="Gln_synth/guanido_kin_cat_dom"/>
</dbReference>
<dbReference type="InterPro" id="IPR018027">
    <property type="entry name" value="Asn/Gln_amidotransferase"/>
</dbReference>
<proteinExistence type="inferred from homology"/>
<comment type="subunit">
    <text evidence="10">Subunit of the heterotrimeric GatCAB amidotransferase (AdT) complex, composed of A, B and C subunits.</text>
</comment>
<comment type="subunit">
    <text evidence="2">Heterotrimer of A, B and C subunits.</text>
</comment>
<keyword evidence="10" id="KW-0496">Mitochondrion</keyword>
<keyword evidence="12" id="KW-0808">Transferase</keyword>
<evidence type="ECO:0000256" key="9">
    <source>
        <dbReference type="ARBA" id="ARBA00047913"/>
    </source>
</evidence>
<evidence type="ECO:0000256" key="1">
    <source>
        <dbReference type="ARBA" id="ARBA00005306"/>
    </source>
</evidence>
<comment type="catalytic activity">
    <reaction evidence="8">
        <text>L-aspartyl-tRNA(Asn) + L-glutamine + ATP + H2O = L-asparaginyl-tRNA(Asn) + L-glutamate + ADP + phosphate + 2 H(+)</text>
        <dbReference type="Rhea" id="RHEA:14513"/>
        <dbReference type="Rhea" id="RHEA-COMP:9674"/>
        <dbReference type="Rhea" id="RHEA-COMP:9677"/>
        <dbReference type="ChEBI" id="CHEBI:15377"/>
        <dbReference type="ChEBI" id="CHEBI:15378"/>
        <dbReference type="ChEBI" id="CHEBI:29985"/>
        <dbReference type="ChEBI" id="CHEBI:30616"/>
        <dbReference type="ChEBI" id="CHEBI:43474"/>
        <dbReference type="ChEBI" id="CHEBI:58359"/>
        <dbReference type="ChEBI" id="CHEBI:78515"/>
        <dbReference type="ChEBI" id="CHEBI:78516"/>
        <dbReference type="ChEBI" id="CHEBI:456216"/>
    </reaction>
</comment>
<dbReference type="InterPro" id="IPR003789">
    <property type="entry name" value="Asn/Gln_tRNA_amidoTrase-B-like"/>
</dbReference>
<gene>
    <name evidence="12" type="ORF">EXIGLDRAFT_785855</name>
</gene>
<evidence type="ECO:0000313" key="12">
    <source>
        <dbReference type="EMBL" id="KZW04139.1"/>
    </source>
</evidence>
<dbReference type="InterPro" id="IPR006075">
    <property type="entry name" value="Asn/Gln-tRNA_Trfase_suB/E_cat"/>
</dbReference>
<comment type="similarity">
    <text evidence="1 10">Belongs to the GatB/GatE family. GatB subfamily.</text>
</comment>
<evidence type="ECO:0000256" key="3">
    <source>
        <dbReference type="ARBA" id="ARBA00022598"/>
    </source>
</evidence>
<dbReference type="InterPro" id="IPR042114">
    <property type="entry name" value="GatB_C_1"/>
</dbReference>
<evidence type="ECO:0000313" key="13">
    <source>
        <dbReference type="Proteomes" id="UP000077266"/>
    </source>
</evidence>
<dbReference type="Gene3D" id="1.10.10.410">
    <property type="match status" value="1"/>
</dbReference>
<dbReference type="GO" id="GO:0032543">
    <property type="term" value="P:mitochondrial translation"/>
    <property type="evidence" value="ECO:0007669"/>
    <property type="project" value="UniProtKB-UniRule"/>
</dbReference>
<dbReference type="SMART" id="SM00845">
    <property type="entry name" value="GatB_Yqey"/>
    <property type="match status" value="1"/>
</dbReference>
<dbReference type="InParanoid" id="A0A165QVT5"/>
<dbReference type="PANTHER" id="PTHR11659:SF0">
    <property type="entry name" value="GLUTAMYL-TRNA(GLN) AMIDOTRANSFERASE SUBUNIT B, MITOCHONDRIAL"/>
    <property type="match status" value="1"/>
</dbReference>
<dbReference type="GO" id="GO:0070681">
    <property type="term" value="P:glutaminyl-tRNAGln biosynthesis via transamidation"/>
    <property type="evidence" value="ECO:0007669"/>
    <property type="project" value="UniProtKB-UniRule"/>
</dbReference>
<evidence type="ECO:0000256" key="6">
    <source>
        <dbReference type="ARBA" id="ARBA00022917"/>
    </source>
</evidence>
<dbReference type="GO" id="GO:0050567">
    <property type="term" value="F:glutaminyl-tRNA synthase (glutamine-hydrolyzing) activity"/>
    <property type="evidence" value="ECO:0007669"/>
    <property type="project" value="UniProtKB-UniRule"/>
</dbReference>
<dbReference type="AlphaFoldDB" id="A0A165QVT5"/>
<dbReference type="NCBIfam" id="NF004014">
    <property type="entry name" value="PRK05477.1-4"/>
    <property type="match status" value="1"/>
</dbReference>
<keyword evidence="6 10" id="KW-0648">Protein biosynthesis</keyword>
<keyword evidence="13" id="KW-1185">Reference proteome</keyword>
<dbReference type="InterPro" id="IPR023168">
    <property type="entry name" value="GatB_Yqey_C_2"/>
</dbReference>
<dbReference type="NCBIfam" id="NF004012">
    <property type="entry name" value="PRK05477.1-2"/>
    <property type="match status" value="1"/>
</dbReference>
<evidence type="ECO:0000256" key="2">
    <source>
        <dbReference type="ARBA" id="ARBA00011123"/>
    </source>
</evidence>
<dbReference type="HAMAP" id="MF_00121">
    <property type="entry name" value="GatB"/>
    <property type="match status" value="1"/>
</dbReference>
<dbReference type="GO" id="GO:0016740">
    <property type="term" value="F:transferase activity"/>
    <property type="evidence" value="ECO:0007669"/>
    <property type="project" value="UniProtKB-KW"/>
</dbReference>
<dbReference type="GO" id="GO:0050566">
    <property type="term" value="F:asparaginyl-tRNA synthase (glutamine-hydrolyzing) activity"/>
    <property type="evidence" value="ECO:0007669"/>
    <property type="project" value="RHEA"/>
</dbReference>
<dbReference type="PANTHER" id="PTHR11659">
    <property type="entry name" value="GLUTAMYL-TRNA GLN AMIDOTRANSFERASE SUBUNIT B MITOCHONDRIAL AND PROKARYOTIC PET112-RELATED"/>
    <property type="match status" value="1"/>
</dbReference>
<dbReference type="Proteomes" id="UP000077266">
    <property type="component" value="Unassembled WGS sequence"/>
</dbReference>